<keyword evidence="2" id="KW-1185">Reference proteome</keyword>
<accession>A0A433J2T5</accession>
<name>A0A433J2T5_9PROT</name>
<organism evidence="1 2">
    <name type="scientific">Azospirillum doebereinerae</name>
    <dbReference type="NCBI Taxonomy" id="92933"/>
    <lineage>
        <taxon>Bacteria</taxon>
        <taxon>Pseudomonadati</taxon>
        <taxon>Pseudomonadota</taxon>
        <taxon>Alphaproteobacteria</taxon>
        <taxon>Rhodospirillales</taxon>
        <taxon>Azospirillaceae</taxon>
        <taxon>Azospirillum</taxon>
    </lineage>
</organism>
<dbReference type="Proteomes" id="UP000280346">
    <property type="component" value="Unassembled WGS sequence"/>
</dbReference>
<dbReference type="RefSeq" id="WP_127002832.1">
    <property type="nucleotide sequence ID" value="NZ_JBNPXW010000011.1"/>
</dbReference>
<sequence length="121" mass="13314">MGYTGWELPGDERAKLLELFPQRYERLVAHHVTLDFGVPPGHPLPDATEGEVIGTVDDESGVQALIVAIDGNTERPDGSTTHITWSLADGRQPVESNLAIQEFGWRPAEPVAIRLVPRFFA</sequence>
<evidence type="ECO:0000313" key="2">
    <source>
        <dbReference type="Proteomes" id="UP000280346"/>
    </source>
</evidence>
<protein>
    <submittedName>
        <fullName evidence="1">Uncharacterized protein</fullName>
    </submittedName>
</protein>
<gene>
    <name evidence="1" type="ORF">EJ913_24445</name>
</gene>
<comment type="caution">
    <text evidence="1">The sequence shown here is derived from an EMBL/GenBank/DDBJ whole genome shotgun (WGS) entry which is preliminary data.</text>
</comment>
<proteinExistence type="predicted"/>
<evidence type="ECO:0000313" key="1">
    <source>
        <dbReference type="EMBL" id="RUQ65995.1"/>
    </source>
</evidence>
<reference evidence="1 2" key="1">
    <citation type="submission" date="2018-12" db="EMBL/GenBank/DDBJ databases">
        <authorList>
            <person name="Yang Y."/>
        </authorList>
    </citation>
    <scope>NUCLEOTIDE SEQUENCE [LARGE SCALE GENOMIC DNA]</scope>
    <source>
        <strain evidence="1 2">GSF71</strain>
    </source>
</reference>
<dbReference type="AlphaFoldDB" id="A0A433J2T5"/>
<dbReference type="EMBL" id="RZIJ01000024">
    <property type="protein sequence ID" value="RUQ65995.1"/>
    <property type="molecule type" value="Genomic_DNA"/>
</dbReference>
<dbReference type="OrthoDB" id="7510933at2"/>